<name>A0AAW4W304_9FIRM</name>
<dbReference type="RefSeq" id="WP_015527439.1">
    <property type="nucleotide sequence ID" value="NZ_JAJEQQ010000011.1"/>
</dbReference>
<dbReference type="Proteomes" id="UP001198612">
    <property type="component" value="Unassembled WGS sequence"/>
</dbReference>
<sequence>MKHAYIYYYTCTGMSRCFSQKFQKNMQKIPDAVWKRGNDTYLWEKGEIIKGKTPEKLQAAAKKSLQSYRKRG</sequence>
<evidence type="ECO:0000313" key="2">
    <source>
        <dbReference type="Proteomes" id="UP001198612"/>
    </source>
</evidence>
<proteinExistence type="predicted"/>
<keyword evidence="2" id="KW-1185">Reference proteome</keyword>
<comment type="caution">
    <text evidence="1">The sequence shown here is derived from an EMBL/GenBank/DDBJ whole genome shotgun (WGS) entry which is preliminary data.</text>
</comment>
<evidence type="ECO:0000313" key="1">
    <source>
        <dbReference type="EMBL" id="MCC2227853.1"/>
    </source>
</evidence>
<organism evidence="1 2">
    <name type="scientific">Blautia fusiformis</name>
    <dbReference type="NCBI Taxonomy" id="2881264"/>
    <lineage>
        <taxon>Bacteria</taxon>
        <taxon>Bacillati</taxon>
        <taxon>Bacillota</taxon>
        <taxon>Clostridia</taxon>
        <taxon>Lachnospirales</taxon>
        <taxon>Lachnospiraceae</taxon>
        <taxon>Blautia</taxon>
    </lineage>
</organism>
<dbReference type="EMBL" id="JAJEQQ010000011">
    <property type="protein sequence ID" value="MCC2227853.1"/>
    <property type="molecule type" value="Genomic_DNA"/>
</dbReference>
<dbReference type="AlphaFoldDB" id="A0AAW4W304"/>
<gene>
    <name evidence="1" type="ORF">LKD40_08560</name>
</gene>
<protein>
    <submittedName>
        <fullName evidence="1">Uncharacterized protein</fullName>
    </submittedName>
</protein>
<accession>A0AAW4W304</accession>
<reference evidence="1 2" key="1">
    <citation type="submission" date="2021-10" db="EMBL/GenBank/DDBJ databases">
        <title>Anaerobic single-cell dispensing facilitates the cultivation of human gut bacteria.</title>
        <authorList>
            <person name="Afrizal A."/>
        </authorList>
    </citation>
    <scope>NUCLEOTIDE SEQUENCE [LARGE SCALE GENOMIC DNA]</scope>
    <source>
        <strain evidence="1 2">CLA-AA-H217</strain>
    </source>
</reference>